<sequence>MLGFVHQNMLKAKLAAESLEEIMLSGHTQGVQVEECVYTRELGTSVGHPLPDFRKRNNTSLTLVEY</sequence>
<accession>A0ABD1GGV2</accession>
<organism evidence="1 2">
    <name type="scientific">Salvia divinorum</name>
    <name type="common">Maria pastora</name>
    <name type="synonym">Diviner's sage</name>
    <dbReference type="NCBI Taxonomy" id="28513"/>
    <lineage>
        <taxon>Eukaryota</taxon>
        <taxon>Viridiplantae</taxon>
        <taxon>Streptophyta</taxon>
        <taxon>Embryophyta</taxon>
        <taxon>Tracheophyta</taxon>
        <taxon>Spermatophyta</taxon>
        <taxon>Magnoliopsida</taxon>
        <taxon>eudicotyledons</taxon>
        <taxon>Gunneridae</taxon>
        <taxon>Pentapetalae</taxon>
        <taxon>asterids</taxon>
        <taxon>lamiids</taxon>
        <taxon>Lamiales</taxon>
        <taxon>Lamiaceae</taxon>
        <taxon>Nepetoideae</taxon>
        <taxon>Mentheae</taxon>
        <taxon>Salviinae</taxon>
        <taxon>Salvia</taxon>
        <taxon>Salvia subgen. Calosphace</taxon>
    </lineage>
</organism>
<comment type="caution">
    <text evidence="1">The sequence shown here is derived from an EMBL/GenBank/DDBJ whole genome shotgun (WGS) entry which is preliminary data.</text>
</comment>
<dbReference type="EMBL" id="JBEAFC010000009">
    <property type="protein sequence ID" value="KAL1542216.1"/>
    <property type="molecule type" value="Genomic_DNA"/>
</dbReference>
<reference evidence="1 2" key="1">
    <citation type="submission" date="2024-06" db="EMBL/GenBank/DDBJ databases">
        <title>A chromosome level genome sequence of Diviner's sage (Salvia divinorum).</title>
        <authorList>
            <person name="Ford S.A."/>
            <person name="Ro D.-K."/>
            <person name="Ness R.W."/>
            <person name="Phillips M.A."/>
        </authorList>
    </citation>
    <scope>NUCLEOTIDE SEQUENCE [LARGE SCALE GENOMIC DNA]</scope>
    <source>
        <strain evidence="1">SAF-2024a</strain>
        <tissue evidence="1">Leaf</tissue>
    </source>
</reference>
<dbReference type="AlphaFoldDB" id="A0ABD1GGV2"/>
<dbReference type="Proteomes" id="UP001567538">
    <property type="component" value="Unassembled WGS sequence"/>
</dbReference>
<protein>
    <submittedName>
        <fullName evidence="1">Uncharacterized protein</fullName>
    </submittedName>
</protein>
<evidence type="ECO:0000313" key="2">
    <source>
        <dbReference type="Proteomes" id="UP001567538"/>
    </source>
</evidence>
<evidence type="ECO:0000313" key="1">
    <source>
        <dbReference type="EMBL" id="KAL1542216.1"/>
    </source>
</evidence>
<gene>
    <name evidence="1" type="ORF">AAHA92_26342</name>
</gene>
<name>A0ABD1GGV2_SALDI</name>
<keyword evidence="2" id="KW-1185">Reference proteome</keyword>
<proteinExistence type="predicted"/>